<reference evidence="2" key="2">
    <citation type="submission" date="2016-10" db="EMBL/GenBank/DDBJ databases">
        <authorList>
            <person name="de Groot N.N."/>
        </authorList>
    </citation>
    <scope>NUCLEOTIDE SEQUENCE [LARGE SCALE GENOMIC DNA]</scope>
    <source>
        <strain evidence="2">CDM_6</strain>
    </source>
</reference>
<evidence type="ECO:0000313" key="3">
    <source>
        <dbReference type="Proteomes" id="UP000199320"/>
    </source>
</evidence>
<evidence type="ECO:0000313" key="4">
    <source>
        <dbReference type="Proteomes" id="UP000324021"/>
    </source>
</evidence>
<dbReference type="EMBL" id="FOIC01000002">
    <property type="protein sequence ID" value="SES92418.1"/>
    <property type="molecule type" value="Genomic_DNA"/>
</dbReference>
<dbReference type="OrthoDB" id="180395at2157"/>
<keyword evidence="3" id="KW-1185">Reference proteome</keyword>
<dbReference type="AlphaFoldDB" id="A0A1I0ADY8"/>
<name>A0A1I0ADY8_9EURY</name>
<dbReference type="Proteomes" id="UP000199320">
    <property type="component" value="Unassembled WGS sequence"/>
</dbReference>
<protein>
    <submittedName>
        <fullName evidence="2">Uncharacterized protein</fullName>
    </submittedName>
</protein>
<sequence length="81" mass="9539">MSFLSRLRARIRDRFDAWRWWYALRVGSVPKCAVCGNEAAWIATSENEPRCFQHIPAEGEEAIRDVQPEDCFTDWDEYPSE</sequence>
<dbReference type="Proteomes" id="UP000324021">
    <property type="component" value="Unassembled WGS sequence"/>
</dbReference>
<gene>
    <name evidence="2" type="ORF">SAMN04488694_102333</name>
    <name evidence="1" type="ORF">SAMN05192552_100116</name>
</gene>
<accession>A0A1I0ADY8</accession>
<evidence type="ECO:0000313" key="1">
    <source>
        <dbReference type="EMBL" id="SDB97957.1"/>
    </source>
</evidence>
<reference evidence="3 4" key="1">
    <citation type="submission" date="2016-10" db="EMBL/GenBank/DDBJ databases">
        <authorList>
            <person name="Varghese N."/>
            <person name="Submissions S."/>
        </authorList>
    </citation>
    <scope>NUCLEOTIDE SEQUENCE [LARGE SCALE GENOMIC DNA]</scope>
    <source>
        <strain evidence="1 4">CDM_1</strain>
        <strain evidence="3">CDM_6</strain>
    </source>
</reference>
<proteinExistence type="predicted"/>
<dbReference type="EMBL" id="FMZP01000001">
    <property type="protein sequence ID" value="SDB97957.1"/>
    <property type="molecule type" value="Genomic_DNA"/>
</dbReference>
<organism evidence="2 3">
    <name type="scientific">Natrinema hispanicum</name>
    <dbReference type="NCBI Taxonomy" id="392421"/>
    <lineage>
        <taxon>Archaea</taxon>
        <taxon>Methanobacteriati</taxon>
        <taxon>Methanobacteriota</taxon>
        <taxon>Stenosarchaea group</taxon>
        <taxon>Halobacteria</taxon>
        <taxon>Halobacteriales</taxon>
        <taxon>Natrialbaceae</taxon>
        <taxon>Natrinema</taxon>
    </lineage>
</organism>
<dbReference type="RefSeq" id="WP_092930082.1">
    <property type="nucleotide sequence ID" value="NZ_FMZP01000001.1"/>
</dbReference>
<evidence type="ECO:0000313" key="2">
    <source>
        <dbReference type="EMBL" id="SES92418.1"/>
    </source>
</evidence>